<dbReference type="EC" id="2.3.1.-" evidence="4"/>
<reference evidence="4" key="1">
    <citation type="submission" date="2022-09" db="EMBL/GenBank/DDBJ databases">
        <title>Intensive care unit water sources are persistently colonized with multi-drug resistant bacteria and are the site of extensive horizontal gene transfer of antibiotic resistance genes.</title>
        <authorList>
            <person name="Diorio-Toth L."/>
        </authorList>
    </citation>
    <scope>NUCLEOTIDE SEQUENCE</scope>
    <source>
        <strain evidence="4">GD03947</strain>
    </source>
</reference>
<evidence type="ECO:0000259" key="3">
    <source>
        <dbReference type="PROSITE" id="PS51186"/>
    </source>
</evidence>
<dbReference type="PANTHER" id="PTHR43800:SF1">
    <property type="entry name" value="PEPTIDYL-LYSINE N-ACETYLTRANSFERASE YJAB"/>
    <property type="match status" value="1"/>
</dbReference>
<protein>
    <submittedName>
        <fullName evidence="4">N-acetyltransferase</fullName>
        <ecNumber evidence="4">2.3.1.-</ecNumber>
    </submittedName>
</protein>
<name>A0AA42P4V0_STUST</name>
<dbReference type="Proteomes" id="UP001158500">
    <property type="component" value="Unassembled WGS sequence"/>
</dbReference>
<proteinExistence type="predicted"/>
<dbReference type="PANTHER" id="PTHR43800">
    <property type="entry name" value="PEPTIDYL-LYSINE N-ACETYLTRANSFERASE YJAB"/>
    <property type="match status" value="1"/>
</dbReference>
<keyword evidence="1 4" id="KW-0808">Transferase</keyword>
<dbReference type="PROSITE" id="PS51186">
    <property type="entry name" value="GNAT"/>
    <property type="match status" value="1"/>
</dbReference>
<feature type="domain" description="N-acetyltransferase" evidence="3">
    <location>
        <begin position="1"/>
        <end position="142"/>
    </location>
</feature>
<evidence type="ECO:0000313" key="4">
    <source>
        <dbReference type="EMBL" id="MDH1234636.1"/>
    </source>
</evidence>
<dbReference type="GO" id="GO:0016747">
    <property type="term" value="F:acyltransferase activity, transferring groups other than amino-acyl groups"/>
    <property type="evidence" value="ECO:0007669"/>
    <property type="project" value="InterPro"/>
</dbReference>
<dbReference type="Gene3D" id="3.40.630.30">
    <property type="match status" value="1"/>
</dbReference>
<gene>
    <name evidence="4" type="ORF">N5C32_01125</name>
</gene>
<organism evidence="4 5">
    <name type="scientific">Stutzerimonas stutzeri</name>
    <name type="common">Pseudomonas stutzeri</name>
    <dbReference type="NCBI Taxonomy" id="316"/>
    <lineage>
        <taxon>Bacteria</taxon>
        <taxon>Pseudomonadati</taxon>
        <taxon>Pseudomonadota</taxon>
        <taxon>Gammaproteobacteria</taxon>
        <taxon>Pseudomonadales</taxon>
        <taxon>Pseudomonadaceae</taxon>
        <taxon>Stutzerimonas</taxon>
    </lineage>
</organism>
<dbReference type="RefSeq" id="WP_014597152.1">
    <property type="nucleotide sequence ID" value="NZ_BCAJ01000046.1"/>
</dbReference>
<evidence type="ECO:0000256" key="2">
    <source>
        <dbReference type="ARBA" id="ARBA00023315"/>
    </source>
</evidence>
<evidence type="ECO:0000256" key="1">
    <source>
        <dbReference type="ARBA" id="ARBA00022679"/>
    </source>
</evidence>
<evidence type="ECO:0000313" key="5">
    <source>
        <dbReference type="Proteomes" id="UP001158500"/>
    </source>
</evidence>
<dbReference type="InterPro" id="IPR000182">
    <property type="entry name" value="GNAT_dom"/>
</dbReference>
<dbReference type="Pfam" id="PF13508">
    <property type="entry name" value="Acetyltransf_7"/>
    <property type="match status" value="1"/>
</dbReference>
<comment type="caution">
    <text evidence="4">The sequence shown here is derived from an EMBL/GenBank/DDBJ whole genome shotgun (WGS) entry which is preliminary data.</text>
</comment>
<dbReference type="AlphaFoldDB" id="A0AA42P4V0"/>
<sequence length="154" mass="17066">MIRPYRPDDLETLLSIWLEASSRAHDFVARSFWEARLDDMRNLYLPAAQTWVYERDGTVVGFVSLLDDVLAAIFVAPTEQGHGIGSALLEHAKGLRERLSLTVYAANGASIAFYHRHGFQIAGEQLDAHTGHPERVMTWQRQASVAGGGESLSS</sequence>
<dbReference type="CDD" id="cd04301">
    <property type="entry name" value="NAT_SF"/>
    <property type="match status" value="1"/>
</dbReference>
<accession>A0AA42P4V0</accession>
<dbReference type="InterPro" id="IPR016181">
    <property type="entry name" value="Acyl_CoA_acyltransferase"/>
</dbReference>
<dbReference type="EMBL" id="JAOCAE010000001">
    <property type="protein sequence ID" value="MDH1234636.1"/>
    <property type="molecule type" value="Genomic_DNA"/>
</dbReference>
<dbReference type="NCBIfam" id="NF007853">
    <property type="entry name" value="PRK10562.1"/>
    <property type="match status" value="1"/>
</dbReference>
<keyword evidence="2 4" id="KW-0012">Acyltransferase</keyword>
<dbReference type="SUPFAM" id="SSF55729">
    <property type="entry name" value="Acyl-CoA N-acyltransferases (Nat)"/>
    <property type="match status" value="1"/>
</dbReference>